<evidence type="ECO:0000313" key="2">
    <source>
        <dbReference type="EMBL" id="TBW40336.1"/>
    </source>
</evidence>
<name>A0A4Q9VVN8_9HYPH</name>
<dbReference type="Proteomes" id="UP000292781">
    <property type="component" value="Unassembled WGS sequence"/>
</dbReference>
<dbReference type="InterPro" id="IPR019812">
    <property type="entry name" value="Hydgase_assmbl_chp_CS"/>
</dbReference>
<dbReference type="GO" id="GO:0005506">
    <property type="term" value="F:iron ion binding"/>
    <property type="evidence" value="ECO:0007669"/>
    <property type="project" value="TreeGrafter"/>
</dbReference>
<sequence length="108" mass="11337">MCIALPMRIAEVVDPVARLVAVVDGRDGSGREVVSTTLAVAITRPLDELIGGWALVHAGFLLELIDAVEARSRLQMFAAMAGDGADLDLAAMRAERDAEGPAADRGTH</sequence>
<dbReference type="GO" id="GO:0051604">
    <property type="term" value="P:protein maturation"/>
    <property type="evidence" value="ECO:0007669"/>
    <property type="project" value="TreeGrafter"/>
</dbReference>
<evidence type="ECO:0000256" key="1">
    <source>
        <dbReference type="ARBA" id="ARBA00006018"/>
    </source>
</evidence>
<evidence type="ECO:0008006" key="4">
    <source>
        <dbReference type="Google" id="ProtNLM"/>
    </source>
</evidence>
<accession>A0A4Q9VVN8</accession>
<gene>
    <name evidence="2" type="ORF">EYW49_03905</name>
</gene>
<dbReference type="OrthoDB" id="9806017at2"/>
<dbReference type="Gene3D" id="2.30.30.140">
    <property type="match status" value="1"/>
</dbReference>
<dbReference type="GO" id="GO:1902670">
    <property type="term" value="F:carbon dioxide binding"/>
    <property type="evidence" value="ECO:0007669"/>
    <property type="project" value="TreeGrafter"/>
</dbReference>
<dbReference type="PRINTS" id="PR00445">
    <property type="entry name" value="HUPFHYPC"/>
</dbReference>
<dbReference type="SUPFAM" id="SSF159127">
    <property type="entry name" value="HupF/HypC-like"/>
    <property type="match status" value="1"/>
</dbReference>
<organism evidence="2 3">
    <name type="scientific">Siculibacillus lacustris</name>
    <dbReference type="NCBI Taxonomy" id="1549641"/>
    <lineage>
        <taxon>Bacteria</taxon>
        <taxon>Pseudomonadati</taxon>
        <taxon>Pseudomonadota</taxon>
        <taxon>Alphaproteobacteria</taxon>
        <taxon>Hyphomicrobiales</taxon>
        <taxon>Ancalomicrobiaceae</taxon>
        <taxon>Siculibacillus</taxon>
    </lineage>
</organism>
<dbReference type="RefSeq" id="WP_131306408.1">
    <property type="nucleotide sequence ID" value="NZ_SJFN01000004.1"/>
</dbReference>
<keyword evidence="3" id="KW-1185">Reference proteome</keyword>
<protein>
    <recommendedName>
        <fullName evidence="4">HypC/HybG/HupF family hydrogenase formation chaperone</fullName>
    </recommendedName>
</protein>
<proteinExistence type="inferred from homology"/>
<comment type="caution">
    <text evidence="2">The sequence shown here is derived from an EMBL/GenBank/DDBJ whole genome shotgun (WGS) entry which is preliminary data.</text>
</comment>
<dbReference type="InterPro" id="IPR001109">
    <property type="entry name" value="Hydrogenase_HupF/HypC"/>
</dbReference>
<dbReference type="Pfam" id="PF01455">
    <property type="entry name" value="HupF_HypC"/>
    <property type="match status" value="1"/>
</dbReference>
<evidence type="ECO:0000313" key="3">
    <source>
        <dbReference type="Proteomes" id="UP000292781"/>
    </source>
</evidence>
<dbReference type="PANTHER" id="PTHR35177:SF2">
    <property type="entry name" value="HYDROGENASE MATURATION FACTOR HYBG"/>
    <property type="match status" value="1"/>
</dbReference>
<dbReference type="PROSITE" id="PS01097">
    <property type="entry name" value="HUPF_HYPC"/>
    <property type="match status" value="1"/>
</dbReference>
<dbReference type="EMBL" id="SJFN01000004">
    <property type="protein sequence ID" value="TBW40336.1"/>
    <property type="molecule type" value="Genomic_DNA"/>
</dbReference>
<dbReference type="PANTHER" id="PTHR35177">
    <property type="entry name" value="HYDROGENASE MATURATION FACTOR HYBG"/>
    <property type="match status" value="1"/>
</dbReference>
<comment type="similarity">
    <text evidence="1">Belongs to the HupF/HypC family.</text>
</comment>
<reference evidence="2 3" key="1">
    <citation type="submission" date="2019-02" db="EMBL/GenBank/DDBJ databases">
        <title>Siculibacillus lacustris gen. nov., sp. nov., a new rosette-forming bacterium isolated from a freshwater crater lake (Lake St. Ana, Romania).</title>
        <authorList>
            <person name="Felfoldi T."/>
            <person name="Marton Z."/>
            <person name="Szabo A."/>
            <person name="Mentes A."/>
            <person name="Boka K."/>
            <person name="Marialigeti K."/>
            <person name="Mathe I."/>
            <person name="Koncz M."/>
            <person name="Schumann P."/>
            <person name="Toth E."/>
        </authorList>
    </citation>
    <scope>NUCLEOTIDE SEQUENCE [LARGE SCALE GENOMIC DNA]</scope>
    <source>
        <strain evidence="2 3">SA-279</strain>
    </source>
</reference>
<dbReference type="AlphaFoldDB" id="A0A4Q9VVN8"/>